<evidence type="ECO:0000256" key="3">
    <source>
        <dbReference type="SAM" id="MobiDB-lite"/>
    </source>
</evidence>
<feature type="compositionally biased region" description="Basic and acidic residues" evidence="3">
    <location>
        <begin position="1"/>
        <end position="29"/>
    </location>
</feature>
<dbReference type="GO" id="GO:0005737">
    <property type="term" value="C:cytoplasm"/>
    <property type="evidence" value="ECO:0007669"/>
    <property type="project" value="TreeGrafter"/>
</dbReference>
<feature type="compositionally biased region" description="Basic and acidic residues" evidence="3">
    <location>
        <begin position="1111"/>
        <end position="1123"/>
    </location>
</feature>
<dbReference type="GO" id="GO:0008017">
    <property type="term" value="F:microtubule binding"/>
    <property type="evidence" value="ECO:0007669"/>
    <property type="project" value="TreeGrafter"/>
</dbReference>
<dbReference type="Proteomes" id="UP000075840">
    <property type="component" value="Unassembled WGS sequence"/>
</dbReference>
<protein>
    <recommendedName>
        <fullName evidence="6">Microtubule-associated tumor suppressor 1</fullName>
    </recommendedName>
</protein>
<organism evidence="4 5">
    <name type="scientific">Anopheles arabiensis</name>
    <name type="common">Mosquito</name>
    <dbReference type="NCBI Taxonomy" id="7173"/>
    <lineage>
        <taxon>Eukaryota</taxon>
        <taxon>Metazoa</taxon>
        <taxon>Ecdysozoa</taxon>
        <taxon>Arthropoda</taxon>
        <taxon>Hexapoda</taxon>
        <taxon>Insecta</taxon>
        <taxon>Pterygota</taxon>
        <taxon>Neoptera</taxon>
        <taxon>Endopterygota</taxon>
        <taxon>Diptera</taxon>
        <taxon>Nematocera</taxon>
        <taxon>Culicoidea</taxon>
        <taxon>Culicidae</taxon>
        <taxon>Anophelinae</taxon>
        <taxon>Anopheles</taxon>
    </lineage>
</organism>
<feature type="region of interest" description="Disordered" evidence="3">
    <location>
        <begin position="94"/>
        <end position="130"/>
    </location>
</feature>
<evidence type="ECO:0000313" key="4">
    <source>
        <dbReference type="EnsemblMetazoa" id="AARA016801-PA"/>
    </source>
</evidence>
<evidence type="ECO:0000256" key="2">
    <source>
        <dbReference type="SAM" id="Coils"/>
    </source>
</evidence>
<name>A0A2C9GQ35_ANOAR</name>
<feature type="region of interest" description="Disordered" evidence="3">
    <location>
        <begin position="171"/>
        <end position="214"/>
    </location>
</feature>
<dbReference type="InterPro" id="IPR051293">
    <property type="entry name" value="MTUS1/CCDC69"/>
</dbReference>
<feature type="region of interest" description="Disordered" evidence="3">
    <location>
        <begin position="837"/>
        <end position="897"/>
    </location>
</feature>
<feature type="region of interest" description="Disordered" evidence="3">
    <location>
        <begin position="1"/>
        <end position="79"/>
    </location>
</feature>
<keyword evidence="1 2" id="KW-0175">Coiled coil</keyword>
<feature type="compositionally biased region" description="Low complexity" evidence="3">
    <location>
        <begin position="68"/>
        <end position="78"/>
    </location>
</feature>
<feature type="compositionally biased region" description="Low complexity" evidence="3">
    <location>
        <begin position="1073"/>
        <end position="1107"/>
    </location>
</feature>
<feature type="compositionally biased region" description="Basic and acidic residues" evidence="3">
    <location>
        <begin position="313"/>
        <end position="325"/>
    </location>
</feature>
<feature type="coiled-coil region" evidence="2">
    <location>
        <begin position="601"/>
        <end position="687"/>
    </location>
</feature>
<dbReference type="PANTHER" id="PTHR24200:SF11">
    <property type="entry name" value="TOUCAN, ISOFORM A"/>
    <property type="match status" value="1"/>
</dbReference>
<feature type="coiled-coil region" evidence="2">
    <location>
        <begin position="445"/>
        <end position="472"/>
    </location>
</feature>
<dbReference type="AlphaFoldDB" id="A0A2C9GQ35"/>
<reference evidence="4" key="1">
    <citation type="submission" date="2022-08" db="UniProtKB">
        <authorList>
            <consortium name="EnsemblMetazoa"/>
        </authorList>
    </citation>
    <scope>IDENTIFICATION</scope>
    <source>
        <strain evidence="4">Dongola</strain>
    </source>
</reference>
<dbReference type="GO" id="GO:0005634">
    <property type="term" value="C:nucleus"/>
    <property type="evidence" value="ECO:0007669"/>
    <property type="project" value="TreeGrafter"/>
</dbReference>
<feature type="compositionally biased region" description="Polar residues" evidence="3">
    <location>
        <begin position="48"/>
        <end position="65"/>
    </location>
</feature>
<dbReference type="EMBL" id="APCN01000724">
    <property type="status" value="NOT_ANNOTATED_CDS"/>
    <property type="molecule type" value="Genomic_DNA"/>
</dbReference>
<dbReference type="PANTHER" id="PTHR24200">
    <property type="entry name" value="TOUCAN, ISOFORM A"/>
    <property type="match status" value="1"/>
</dbReference>
<feature type="coiled-coil region" evidence="2">
    <location>
        <begin position="512"/>
        <end position="550"/>
    </location>
</feature>
<evidence type="ECO:0000256" key="1">
    <source>
        <dbReference type="ARBA" id="ARBA00023054"/>
    </source>
</evidence>
<proteinExistence type="predicted"/>
<accession>A0A2C9GQ35</accession>
<feature type="region of interest" description="Disordered" evidence="3">
    <location>
        <begin position="1048"/>
        <end position="1188"/>
    </location>
</feature>
<sequence length="1188" mass="128031">MGAHGSKEKLSRSASERYVHTQVIERERFGSFGKRGRGGPAKKRDVRTINSSSSDLGPPSKTNGAQPARSSAARAAAALQKRISPNLTSASIPLVPEQLKASPPTKRNMLLKRNGTTNGTLPAKTPLKDHNRLAGATATTKSAAAAATAGTVAGSNHSPKPTLAKSTLLRSTSAVPTTATNHHATPPPPPSHLSHHLQHAVNGGGGGSGVVANNTTTASAASNATVKAIQRNGTIILDKTSSPLLICEVGERAKGVAAGANSATSTPEVQSILTILPSACSTPLVATAGTPVAAGKEPNCDQLHQQQHRNGRHRETAPHHSESKGSELVDLAMLSHAQKGVEALGVLVQYLVFNLDAFSCPTIKAAHKKTSADLLETKSILDEERTNSQTLKQQLLETTERETELQELHRCELSKVETCLSEQQRSADDRITALEAQLLAKESHSRELLARIDGYEAKLADQAEQLESARARELDLLQRINALSCTENELRDKVHSSELAFSERLQAAAMRERDLTDQINGLHREMERMRRETERKERELEEKLTITKDECVVLRQSRNGSVEPACSQTGSGTAAASSGNTMNVSGNPLQLNRSSGNINHLQVLQDEVDSLRCVLDLKQREISELRKQTQEYERDAKDLPGALTKISALESRIEDLEVQLKTKTEEEKELQQKLKHLQDNLNQETKIKSRLSLHNEELQWRLKQNSEKFTLAYAELSKSYHENSSFMMNATKSSLDQSVSHHQHQLSHNQSRSSCSDRFFDMDDISPPTSPVIKGMVEKSDSVSWVLEIDDEPPEVSASRMVRRAGSFRSSAAYDSVAKRPKCAGLNQTTSGIQQSSSAASILKQHSSDLSAAAVKPPHSGAPSHRLRSKSVSIKAAEPPKKIVRSNSGASASPCPPAGVPCKPSLRMVDLPGSSWKEQPLYSSSPYAHKRYLTEELDLIGTGKPFAEQQQHHNRAKDLFLEETEFLSEPDSPFARCPPNGAGEANIADPPVEIFHRDKTPHFKKSKENRGLITCDTTALMGGVGSSSKASGSGGGLTAREKRCEFTRNAGSALKEGAGEALVSGSNSDDEALSTSSSGSSSSCISEASLSSATGSSSSSHDNSPLHSGKRSSERMNNEHDDTVEGAANSSDEHPSQHRRRHSNVSLEDALMKKIVASLNGGGDEPHDGTPMEVSWSEDGDPGSESNV</sequence>
<dbReference type="VEuPathDB" id="VectorBase:AARA21_005233"/>
<evidence type="ECO:0008006" key="6">
    <source>
        <dbReference type="Google" id="ProtNLM"/>
    </source>
</evidence>
<dbReference type="EnsemblMetazoa" id="AARA016801-RA">
    <property type="protein sequence ID" value="AARA016801-PA"/>
    <property type="gene ID" value="AARA016801"/>
</dbReference>
<evidence type="ECO:0000313" key="5">
    <source>
        <dbReference type="Proteomes" id="UP000075840"/>
    </source>
</evidence>
<feature type="region of interest" description="Disordered" evidence="3">
    <location>
        <begin position="295"/>
        <end position="325"/>
    </location>
</feature>
<keyword evidence="5" id="KW-1185">Reference proteome</keyword>
<dbReference type="VEuPathDB" id="VectorBase:AARA016801"/>